<accession>A0ACB9G354</accession>
<evidence type="ECO:0000313" key="2">
    <source>
        <dbReference type="Proteomes" id="UP001056120"/>
    </source>
</evidence>
<sequence>MFRLRPYAQLGLDRSGIPSKTGPIEIINDLISEISDAGKQVSQLWEGEEEDVRDGVTYMEGDKNIIEEPWVNENIVPRCLENITRENVEIVLLGTGSSQPSKYRNVSSIFINLFSKGSLLLDCGEGTLGQLKRR</sequence>
<evidence type="ECO:0000313" key="1">
    <source>
        <dbReference type="EMBL" id="KAI3777832.1"/>
    </source>
</evidence>
<dbReference type="Proteomes" id="UP001056120">
    <property type="component" value="Linkage Group LG15"/>
</dbReference>
<comment type="caution">
    <text evidence="1">The sequence shown here is derived from an EMBL/GenBank/DDBJ whole genome shotgun (WGS) entry which is preliminary data.</text>
</comment>
<protein>
    <submittedName>
        <fullName evidence="1">Uncharacterized protein</fullName>
    </submittedName>
</protein>
<proteinExistence type="predicted"/>
<name>A0ACB9G354_9ASTR</name>
<reference evidence="1 2" key="2">
    <citation type="journal article" date="2022" name="Mol. Ecol. Resour.">
        <title>The genomes of chicory, endive, great burdock and yacon provide insights into Asteraceae paleo-polyploidization history and plant inulin production.</title>
        <authorList>
            <person name="Fan W."/>
            <person name="Wang S."/>
            <person name="Wang H."/>
            <person name="Wang A."/>
            <person name="Jiang F."/>
            <person name="Liu H."/>
            <person name="Zhao H."/>
            <person name="Xu D."/>
            <person name="Zhang Y."/>
        </authorList>
    </citation>
    <scope>NUCLEOTIDE SEQUENCE [LARGE SCALE GENOMIC DNA]</scope>
    <source>
        <strain evidence="2">cv. Yunnan</strain>
        <tissue evidence="1">Leaves</tissue>
    </source>
</reference>
<keyword evidence="2" id="KW-1185">Reference proteome</keyword>
<reference evidence="2" key="1">
    <citation type="journal article" date="2022" name="Mol. Ecol. Resour.">
        <title>The genomes of chicory, endive, great burdock and yacon provide insights into Asteraceae palaeo-polyploidization history and plant inulin production.</title>
        <authorList>
            <person name="Fan W."/>
            <person name="Wang S."/>
            <person name="Wang H."/>
            <person name="Wang A."/>
            <person name="Jiang F."/>
            <person name="Liu H."/>
            <person name="Zhao H."/>
            <person name="Xu D."/>
            <person name="Zhang Y."/>
        </authorList>
    </citation>
    <scope>NUCLEOTIDE SEQUENCE [LARGE SCALE GENOMIC DNA]</scope>
    <source>
        <strain evidence="2">cv. Yunnan</strain>
    </source>
</reference>
<dbReference type="EMBL" id="CM042032">
    <property type="protein sequence ID" value="KAI3777832.1"/>
    <property type="molecule type" value="Genomic_DNA"/>
</dbReference>
<organism evidence="1 2">
    <name type="scientific">Smallanthus sonchifolius</name>
    <dbReference type="NCBI Taxonomy" id="185202"/>
    <lineage>
        <taxon>Eukaryota</taxon>
        <taxon>Viridiplantae</taxon>
        <taxon>Streptophyta</taxon>
        <taxon>Embryophyta</taxon>
        <taxon>Tracheophyta</taxon>
        <taxon>Spermatophyta</taxon>
        <taxon>Magnoliopsida</taxon>
        <taxon>eudicotyledons</taxon>
        <taxon>Gunneridae</taxon>
        <taxon>Pentapetalae</taxon>
        <taxon>asterids</taxon>
        <taxon>campanulids</taxon>
        <taxon>Asterales</taxon>
        <taxon>Asteraceae</taxon>
        <taxon>Asteroideae</taxon>
        <taxon>Heliantheae alliance</taxon>
        <taxon>Millerieae</taxon>
        <taxon>Smallanthus</taxon>
    </lineage>
</organism>
<gene>
    <name evidence="1" type="ORF">L1987_47635</name>
</gene>